<dbReference type="Pfam" id="PF11746">
    <property type="entry name" value="DUF3303"/>
    <property type="match status" value="1"/>
</dbReference>
<evidence type="ECO:0000313" key="2">
    <source>
        <dbReference type="Proteomes" id="UP001233673"/>
    </source>
</evidence>
<sequence>MKYVVAWRERPTGSAAEYEAAQKRIREVLALWKMPASLTIHQFVARVGESGYAALETVEPADLQYLIAAFAPFSITVVPMMEVLDVAAGEPRGIEWRNGLPCTQP</sequence>
<keyword evidence="2" id="KW-1185">Reference proteome</keyword>
<reference evidence="2" key="1">
    <citation type="submission" date="2023-05" db="EMBL/GenBank/DDBJ databases">
        <title>Draft genome of Pseudofrankia sp. BMG5.37.</title>
        <authorList>
            <person name="Gtari M."/>
            <person name="Ghodhbane F."/>
            <person name="Sbissi I."/>
        </authorList>
    </citation>
    <scope>NUCLEOTIDE SEQUENCE [LARGE SCALE GENOMIC DNA]</scope>
    <source>
        <strain evidence="2">BMG 814</strain>
    </source>
</reference>
<name>A0ABT9IFQ6_9ACTN</name>
<organism evidence="1 2">
    <name type="scientific">Blastococcus carthaginiensis</name>
    <dbReference type="NCBI Taxonomy" id="3050034"/>
    <lineage>
        <taxon>Bacteria</taxon>
        <taxon>Bacillati</taxon>
        <taxon>Actinomycetota</taxon>
        <taxon>Actinomycetes</taxon>
        <taxon>Geodermatophilales</taxon>
        <taxon>Geodermatophilaceae</taxon>
        <taxon>Blastococcus</taxon>
    </lineage>
</organism>
<evidence type="ECO:0000313" key="1">
    <source>
        <dbReference type="EMBL" id="MDP5184412.1"/>
    </source>
</evidence>
<dbReference type="EMBL" id="JASNFN010000024">
    <property type="protein sequence ID" value="MDP5184412.1"/>
    <property type="molecule type" value="Genomic_DNA"/>
</dbReference>
<proteinExistence type="predicted"/>
<comment type="caution">
    <text evidence="1">The sequence shown here is derived from an EMBL/GenBank/DDBJ whole genome shotgun (WGS) entry which is preliminary data.</text>
</comment>
<dbReference type="InterPro" id="IPR021734">
    <property type="entry name" value="DUF3303"/>
</dbReference>
<protein>
    <submittedName>
        <fullName evidence="1">DUF3303 family protein</fullName>
    </submittedName>
</protein>
<dbReference type="RefSeq" id="WP_306000977.1">
    <property type="nucleotide sequence ID" value="NZ_JASNFN010000024.1"/>
</dbReference>
<gene>
    <name evidence="1" type="ORF">QOZ88_17390</name>
</gene>
<accession>A0ABT9IFQ6</accession>
<dbReference type="Proteomes" id="UP001233673">
    <property type="component" value="Unassembled WGS sequence"/>
</dbReference>